<dbReference type="InterPro" id="IPR013785">
    <property type="entry name" value="Aldolase_TIM"/>
</dbReference>
<evidence type="ECO:0000259" key="2">
    <source>
        <dbReference type="Pfam" id="PF01645"/>
    </source>
</evidence>
<dbReference type="SUPFAM" id="SSF51395">
    <property type="entry name" value="FMN-linked oxidoreductases"/>
    <property type="match status" value="1"/>
</dbReference>
<accession>A0A9X9A1Z0</accession>
<feature type="domain" description="Glutamate synthase" evidence="2">
    <location>
        <begin position="1"/>
        <end position="93"/>
    </location>
</feature>
<dbReference type="EMBL" id="SZOH01003486">
    <property type="protein sequence ID" value="TKI90274.1"/>
    <property type="molecule type" value="Genomic_DNA"/>
</dbReference>
<feature type="non-terminal residue" evidence="3">
    <location>
        <position position="1"/>
    </location>
</feature>
<name>A0A9X9A1Z0_BACCE</name>
<dbReference type="Proteomes" id="UP000308444">
    <property type="component" value="Unassembled WGS sequence"/>
</dbReference>
<dbReference type="Pfam" id="PF01645">
    <property type="entry name" value="Glu_synthase"/>
    <property type="match status" value="1"/>
</dbReference>
<dbReference type="AlphaFoldDB" id="A0A9X9A1Z0"/>
<dbReference type="InterPro" id="IPR002932">
    <property type="entry name" value="Glu_synthdom"/>
</dbReference>
<dbReference type="Gene3D" id="3.20.20.70">
    <property type="entry name" value="Aldolase class I"/>
    <property type="match status" value="1"/>
</dbReference>
<dbReference type="GO" id="GO:0015930">
    <property type="term" value="F:glutamate synthase activity"/>
    <property type="evidence" value="ECO:0007669"/>
    <property type="project" value="InterPro"/>
</dbReference>
<evidence type="ECO:0000313" key="4">
    <source>
        <dbReference type="Proteomes" id="UP000308444"/>
    </source>
</evidence>
<evidence type="ECO:0000313" key="3">
    <source>
        <dbReference type="EMBL" id="TKI90274.1"/>
    </source>
</evidence>
<comment type="similarity">
    <text evidence="1">Belongs to the glutamate synthase family.</text>
</comment>
<gene>
    <name evidence="3" type="ORF">FC695_34635</name>
</gene>
<comment type="caution">
    <text evidence="3">The sequence shown here is derived from an EMBL/GenBank/DDBJ whole genome shotgun (WGS) entry which is preliminary data.</text>
</comment>
<reference evidence="3 4" key="1">
    <citation type="journal article" date="2019" name="Environ. Microbiol.">
        <title>An active ?-lactamase is a part of an orchestrated cell wall stress resistance network of Bacillus subtilis and related rhizosphere species.</title>
        <authorList>
            <person name="Bucher T."/>
            <person name="Keren-Paz A."/>
            <person name="Hausser J."/>
            <person name="Olender T."/>
            <person name="Cytryn E."/>
            <person name="Kolodkin-Gal I."/>
        </authorList>
    </citation>
    <scope>NUCLEOTIDE SEQUENCE [LARGE SCALE GENOMIC DNA]</scope>
    <source>
        <strain evidence="3 4">I32</strain>
    </source>
</reference>
<protein>
    <submittedName>
        <fullName evidence="3">FMN-binding glutamate synthase family protein</fullName>
    </submittedName>
</protein>
<dbReference type="PANTHER" id="PTHR43819">
    <property type="entry name" value="ARCHAEAL-TYPE GLUTAMATE SYNTHASE [NADPH]"/>
    <property type="match status" value="1"/>
</dbReference>
<evidence type="ECO:0000256" key="1">
    <source>
        <dbReference type="ARBA" id="ARBA00009716"/>
    </source>
</evidence>
<sequence length="94" mass="9753">DFITIDGSEGGSGATYKSMADYMGLPLIPALLTFIDTANHYGVRNKFKVFASGKLITPDKVAIALAIGADAVSSARGFMMASGCIMALQCNSGQ</sequence>
<dbReference type="PANTHER" id="PTHR43819:SF1">
    <property type="entry name" value="ARCHAEAL-TYPE GLUTAMATE SYNTHASE [NADPH]"/>
    <property type="match status" value="1"/>
</dbReference>
<dbReference type="GO" id="GO:0006537">
    <property type="term" value="P:glutamate biosynthetic process"/>
    <property type="evidence" value="ECO:0007669"/>
    <property type="project" value="InterPro"/>
</dbReference>
<proteinExistence type="inferred from homology"/>
<feature type="non-terminal residue" evidence="3">
    <location>
        <position position="94"/>
    </location>
</feature>
<organism evidence="3 4">
    <name type="scientific">Bacillus cereus</name>
    <dbReference type="NCBI Taxonomy" id="1396"/>
    <lineage>
        <taxon>Bacteria</taxon>
        <taxon>Bacillati</taxon>
        <taxon>Bacillota</taxon>
        <taxon>Bacilli</taxon>
        <taxon>Bacillales</taxon>
        <taxon>Bacillaceae</taxon>
        <taxon>Bacillus</taxon>
        <taxon>Bacillus cereus group</taxon>
    </lineage>
</organism>